<dbReference type="InterPro" id="IPR004887">
    <property type="entry name" value="GSH_synth_subst-bd"/>
</dbReference>
<feature type="binding site" evidence="2">
    <location>
        <begin position="435"/>
        <end position="444"/>
    </location>
    <ligand>
        <name>ATP</name>
        <dbReference type="ChEBI" id="CHEBI:30616"/>
    </ligand>
</feature>
<dbReference type="RefSeq" id="XP_056478484.1">
    <property type="nucleotide sequence ID" value="XM_056613443.1"/>
</dbReference>
<dbReference type="GO" id="GO:0004363">
    <property type="term" value="F:glutathione synthase activity"/>
    <property type="evidence" value="ECO:0007669"/>
    <property type="project" value="UniProtKB-UniRule"/>
</dbReference>
<comment type="catalytic activity">
    <reaction evidence="1">
        <text>gamma-L-glutamyl-L-cysteine + glycine + ATP = glutathione + ADP + phosphate + H(+)</text>
        <dbReference type="Rhea" id="RHEA:13557"/>
        <dbReference type="ChEBI" id="CHEBI:15378"/>
        <dbReference type="ChEBI" id="CHEBI:30616"/>
        <dbReference type="ChEBI" id="CHEBI:43474"/>
        <dbReference type="ChEBI" id="CHEBI:57305"/>
        <dbReference type="ChEBI" id="CHEBI:57925"/>
        <dbReference type="ChEBI" id="CHEBI:58173"/>
        <dbReference type="ChEBI" id="CHEBI:456216"/>
        <dbReference type="EC" id="6.3.2.3"/>
    </reaction>
</comment>
<comment type="cofactor">
    <cofactor evidence="1 3">
        <name>Mg(2+)</name>
        <dbReference type="ChEBI" id="CHEBI:18420"/>
    </cofactor>
    <text evidence="1 3">Binds 1 Mg(2+) ion per subunit.</text>
</comment>
<evidence type="ECO:0000313" key="5">
    <source>
        <dbReference type="EMBL" id="KAJ5110414.1"/>
    </source>
</evidence>
<dbReference type="GO" id="GO:0000287">
    <property type="term" value="F:magnesium ion binding"/>
    <property type="evidence" value="ECO:0007669"/>
    <property type="project" value="UniProtKB-UniRule"/>
</dbReference>
<evidence type="ECO:0000256" key="2">
    <source>
        <dbReference type="PIRSR" id="PIRSR001558-1"/>
    </source>
</evidence>
<keyword evidence="1 2" id="KW-0547">Nucleotide-binding</keyword>
<reference evidence="5" key="1">
    <citation type="submission" date="2022-11" db="EMBL/GenBank/DDBJ databases">
        <authorList>
            <person name="Petersen C."/>
        </authorList>
    </citation>
    <scope>NUCLEOTIDE SEQUENCE</scope>
    <source>
        <strain evidence="5">IBT 30761</strain>
    </source>
</reference>
<feature type="binding site" evidence="2">
    <location>
        <position position="527"/>
    </location>
    <ligand>
        <name>ATP</name>
        <dbReference type="ChEBI" id="CHEBI:30616"/>
    </ligand>
</feature>
<proteinExistence type="inferred from homology"/>
<keyword evidence="1 3" id="KW-0479">Metal-binding</keyword>
<dbReference type="EMBL" id="JAPQKI010000002">
    <property type="protein sequence ID" value="KAJ5110414.1"/>
    <property type="molecule type" value="Genomic_DNA"/>
</dbReference>
<feature type="binding site" evidence="2">
    <location>
        <position position="533"/>
    </location>
    <ligand>
        <name>ATP</name>
        <dbReference type="ChEBI" id="CHEBI:30616"/>
    </ligand>
</feature>
<feature type="binding site" evidence="2">
    <location>
        <begin position="468"/>
        <end position="471"/>
    </location>
    <ligand>
        <name>ATP</name>
        <dbReference type="ChEBI" id="CHEBI:30616"/>
    </ligand>
</feature>
<evidence type="ECO:0000256" key="3">
    <source>
        <dbReference type="PIRSR" id="PIRSR001558-2"/>
    </source>
</evidence>
<comment type="pathway">
    <text evidence="1">Sulfur metabolism; glutathione biosynthesis; glutathione from L-cysteine and L-glutamate: step 2/2.</text>
</comment>
<dbReference type="PANTHER" id="PTHR11130">
    <property type="entry name" value="GLUTATHIONE SYNTHETASE"/>
    <property type="match status" value="1"/>
</dbReference>
<dbReference type="Gene3D" id="3.40.50.1760">
    <property type="entry name" value="Glutathione synthase, substrate-binding domain superfamily, eukaryotic"/>
    <property type="match status" value="1"/>
</dbReference>
<dbReference type="Gene3D" id="3.30.1490.50">
    <property type="match status" value="1"/>
</dbReference>
<keyword evidence="1" id="KW-0317">Glutathione biosynthesis</keyword>
<keyword evidence="1 3" id="KW-0460">Magnesium</keyword>
<evidence type="ECO:0000259" key="4">
    <source>
        <dbReference type="Pfam" id="PF03199"/>
    </source>
</evidence>
<dbReference type="PANTHER" id="PTHR11130:SF0">
    <property type="entry name" value="GLUTATHIONE SYNTHETASE"/>
    <property type="match status" value="1"/>
</dbReference>
<dbReference type="AlphaFoldDB" id="A0A9W9KKT1"/>
<keyword evidence="6" id="KW-1185">Reference proteome</keyword>
<feature type="binding site" evidence="2">
    <location>
        <position position="446"/>
    </location>
    <ligand>
        <name>ATP</name>
        <dbReference type="ChEBI" id="CHEBI:30616"/>
    </ligand>
</feature>
<feature type="domain" description="Glutathione synthase substrate-binding" evidence="4">
    <location>
        <begin position="245"/>
        <end position="373"/>
    </location>
</feature>
<keyword evidence="1 2" id="KW-0067">ATP-binding</keyword>
<feature type="binding site" evidence="3">
    <location>
        <position position="439"/>
    </location>
    <ligand>
        <name>Mg(2+)</name>
        <dbReference type="ChEBI" id="CHEBI:18420"/>
    </ligand>
</feature>
<comment type="caution">
    <text evidence="5">The sequence shown here is derived from an EMBL/GenBank/DDBJ whole genome shotgun (WGS) entry which is preliminary data.</text>
</comment>
<dbReference type="GO" id="GO:0005524">
    <property type="term" value="F:ATP binding"/>
    <property type="evidence" value="ECO:0007669"/>
    <property type="project" value="UniProtKB-UniRule"/>
</dbReference>
<dbReference type="PIRSF" id="PIRSF001558">
    <property type="entry name" value="GSHase"/>
    <property type="match status" value="1"/>
</dbReference>
<dbReference type="EC" id="6.3.2.3" evidence="1"/>
<dbReference type="Gene3D" id="3.30.470.20">
    <property type="entry name" value="ATP-grasp fold, B domain"/>
    <property type="match status" value="2"/>
</dbReference>
<dbReference type="GO" id="GO:0043295">
    <property type="term" value="F:glutathione binding"/>
    <property type="evidence" value="ECO:0007669"/>
    <property type="project" value="UniProtKB-UniRule"/>
</dbReference>
<dbReference type="InterPro" id="IPR014709">
    <property type="entry name" value="Glutathione_synthase_C_euk"/>
</dbReference>
<feature type="binding site" evidence="2">
    <location>
        <position position="376"/>
    </location>
    <ligand>
        <name>ATP</name>
        <dbReference type="ChEBI" id="CHEBI:30616"/>
    </ligand>
</feature>
<dbReference type="InterPro" id="IPR016185">
    <property type="entry name" value="PreATP-grasp_dom_sf"/>
</dbReference>
<evidence type="ECO:0000256" key="1">
    <source>
        <dbReference type="PIRNR" id="PIRNR001558"/>
    </source>
</evidence>
<keyword evidence="1" id="KW-0436">Ligase</keyword>
<dbReference type="InterPro" id="IPR005615">
    <property type="entry name" value="Glutathione_synthase"/>
</dbReference>
<gene>
    <name evidence="5" type="ORF">N7532_000949</name>
</gene>
<dbReference type="InterPro" id="IPR037013">
    <property type="entry name" value="GSH-S_sub-bd_sf"/>
</dbReference>
<dbReference type="GeneID" id="81352422"/>
<dbReference type="OrthoDB" id="2020073at2759"/>
<dbReference type="Proteomes" id="UP001149074">
    <property type="component" value="Unassembled WGS sequence"/>
</dbReference>
<dbReference type="SUPFAM" id="SSF56059">
    <property type="entry name" value="Glutathione synthetase ATP-binding domain-like"/>
    <property type="match status" value="1"/>
</dbReference>
<name>A0A9W9KKT1_9EURO</name>
<dbReference type="Pfam" id="PF03917">
    <property type="entry name" value="GSH_synth_ATP"/>
    <property type="match status" value="1"/>
</dbReference>
<dbReference type="Pfam" id="PF03199">
    <property type="entry name" value="GSH_synthase"/>
    <property type="match status" value="1"/>
</dbReference>
<evidence type="ECO:0000313" key="6">
    <source>
        <dbReference type="Proteomes" id="UP001149074"/>
    </source>
</evidence>
<dbReference type="SUPFAM" id="SSF52440">
    <property type="entry name" value="PreATP-grasp domain"/>
    <property type="match status" value="1"/>
</dbReference>
<comment type="similarity">
    <text evidence="1">Belongs to the eukaryotic GSH synthase family.</text>
</comment>
<feature type="binding site" evidence="2">
    <location>
        <position position="493"/>
    </location>
    <ligand>
        <name>ATP</name>
        <dbReference type="ChEBI" id="CHEBI:30616"/>
    </ligand>
</feature>
<accession>A0A9W9KKT1</accession>
<protein>
    <recommendedName>
        <fullName evidence="1">Glutathione synthetase</fullName>
        <shortName evidence="1">GSH-S</shortName>
        <ecNumber evidence="1">6.3.2.3</ecNumber>
    </recommendedName>
</protein>
<sequence length="550" mass="61791">MEKRRASLNREAETPSIDETHGFELVRQIRDWQINNGALFKSIADDDQDDSGVGYAIGVTVFPSPFPWRLFEQARTLQPIYNKLYCAIAEDPDWIYSQIKDLIPVDPLVHELWDLYQAARQRTSVQPISAGVFRSDYMLNCGTGSLVDPQDEERIHSTRWDQLSQASLKQVEFNTYFCAGFAHAERVAKMHQYLARTGAYNLNGRQPFHAGSMPLNHNVAEIASLLALAHETYGFARSKFGRKTAILFVVQPHNVNTTDERPIEYALADRDIPVSIYRVWFGHDVLACTSLTEEQALLFTPPGSVSEPVEISVVYMRAGLDASEYFDDSDMQGCNDGDADLSEKSRHGAGWYARLQLEQSAAIKCPSVLGHMATLKRVQQALTVPGALERFLDPDEASQIRTTFVRMYPLDKSENGLCGRAKATDPEQARHMILKPSQEGGGHNVYGEEIPEFLKTLSQVEWSRYILMERIMPPPADNFLLGRECAGYDTISELGVLGCCLWRKEAQGHGRCEIFQNWQGGWTFKTKPAGVDEMSVVKGFGCFDSLRLLG</sequence>
<reference evidence="5" key="2">
    <citation type="journal article" date="2023" name="IMA Fungus">
        <title>Comparative genomic study of the Penicillium genus elucidates a diverse pangenome and 15 lateral gene transfer events.</title>
        <authorList>
            <person name="Petersen C."/>
            <person name="Sorensen T."/>
            <person name="Nielsen M.R."/>
            <person name="Sondergaard T.E."/>
            <person name="Sorensen J.L."/>
            <person name="Fitzpatrick D.A."/>
            <person name="Frisvad J.C."/>
            <person name="Nielsen K.L."/>
        </authorList>
    </citation>
    <scope>NUCLEOTIDE SEQUENCE</scope>
    <source>
        <strain evidence="5">IBT 30761</strain>
    </source>
</reference>
<organism evidence="5 6">
    <name type="scientific">Penicillium argentinense</name>
    <dbReference type="NCBI Taxonomy" id="1131581"/>
    <lineage>
        <taxon>Eukaryota</taxon>
        <taxon>Fungi</taxon>
        <taxon>Dikarya</taxon>
        <taxon>Ascomycota</taxon>
        <taxon>Pezizomycotina</taxon>
        <taxon>Eurotiomycetes</taxon>
        <taxon>Eurotiomycetidae</taxon>
        <taxon>Eurotiales</taxon>
        <taxon>Aspergillaceae</taxon>
        <taxon>Penicillium</taxon>
    </lineage>
</organism>
<dbReference type="GO" id="GO:0005829">
    <property type="term" value="C:cytosol"/>
    <property type="evidence" value="ECO:0007669"/>
    <property type="project" value="TreeGrafter"/>
</dbReference>